<dbReference type="InterPro" id="IPR050807">
    <property type="entry name" value="TransReg_Diox_bact_type"/>
</dbReference>
<dbReference type="InterPro" id="IPR014710">
    <property type="entry name" value="RmlC-like_jellyroll"/>
</dbReference>
<dbReference type="Proteomes" id="UP000186104">
    <property type="component" value="Chromosome"/>
</dbReference>
<dbReference type="RefSeq" id="WP_067474746.1">
    <property type="nucleotide sequence ID" value="NZ_CP015961.1"/>
</dbReference>
<dbReference type="Gene3D" id="1.10.260.40">
    <property type="entry name" value="lambda repressor-like DNA-binding domains"/>
    <property type="match status" value="1"/>
</dbReference>
<organism evidence="3 4">
    <name type="scientific">Dietzia timorensis</name>
    <dbReference type="NCBI Taxonomy" id="499555"/>
    <lineage>
        <taxon>Bacteria</taxon>
        <taxon>Bacillati</taxon>
        <taxon>Actinomycetota</taxon>
        <taxon>Actinomycetes</taxon>
        <taxon>Mycobacteriales</taxon>
        <taxon>Dietziaceae</taxon>
        <taxon>Dietzia</taxon>
    </lineage>
</organism>
<dbReference type="SMART" id="SM00530">
    <property type="entry name" value="HTH_XRE"/>
    <property type="match status" value="1"/>
</dbReference>
<protein>
    <submittedName>
        <fullName evidence="3">Putative HTH-type transcriptional regulator YdcN</fullName>
    </submittedName>
</protein>
<dbReference type="InterPro" id="IPR001387">
    <property type="entry name" value="Cro/C1-type_HTH"/>
</dbReference>
<accession>A0A173LRL9</accession>
<proteinExistence type="predicted"/>
<sequence>MDSSDIGYFGHAVRARRAELGITMDQLAEASGVSRGTLSRIENNALSTSLANAIAIAGALSSDLSALLSPPRATFVPAGDAPTYTDDAGISRTSLARPDPGIELIKFVIPPKATSAQFAAHAESTSETLHVISGKVTYEVDGQEYSLETGDTLTARADRPHRFSNPGGTTCVLHMISASAR</sequence>
<dbReference type="PANTHER" id="PTHR46797">
    <property type="entry name" value="HTH-TYPE TRANSCRIPTIONAL REGULATOR"/>
    <property type="match status" value="1"/>
</dbReference>
<name>A0A173LRL9_9ACTN</name>
<reference evidence="3 4" key="1">
    <citation type="submission" date="2016-06" db="EMBL/GenBank/DDBJ databases">
        <title>Complete genome sequence of a saline-alkali tolerant type strain Dietzia timorensis ID05-A0528T.</title>
        <authorList>
            <person name="Wu X."/>
        </authorList>
    </citation>
    <scope>NUCLEOTIDE SEQUENCE [LARGE SCALE GENOMIC DNA]</scope>
    <source>
        <strain evidence="3 4">ID05-A0528</strain>
    </source>
</reference>
<dbReference type="GO" id="GO:0005829">
    <property type="term" value="C:cytosol"/>
    <property type="evidence" value="ECO:0007669"/>
    <property type="project" value="TreeGrafter"/>
</dbReference>
<dbReference type="GO" id="GO:0003700">
    <property type="term" value="F:DNA-binding transcription factor activity"/>
    <property type="evidence" value="ECO:0007669"/>
    <property type="project" value="TreeGrafter"/>
</dbReference>
<evidence type="ECO:0000256" key="1">
    <source>
        <dbReference type="ARBA" id="ARBA00023125"/>
    </source>
</evidence>
<dbReference type="Pfam" id="PF07883">
    <property type="entry name" value="Cupin_2"/>
    <property type="match status" value="1"/>
</dbReference>
<dbReference type="SUPFAM" id="SSF51182">
    <property type="entry name" value="RmlC-like cupins"/>
    <property type="match status" value="1"/>
</dbReference>
<dbReference type="GO" id="GO:0003677">
    <property type="term" value="F:DNA binding"/>
    <property type="evidence" value="ECO:0007669"/>
    <property type="project" value="UniProtKB-KW"/>
</dbReference>
<keyword evidence="4" id="KW-1185">Reference proteome</keyword>
<dbReference type="AlphaFoldDB" id="A0A173LRL9"/>
<dbReference type="InterPro" id="IPR010982">
    <property type="entry name" value="Lambda_DNA-bd_dom_sf"/>
</dbReference>
<dbReference type="Gene3D" id="2.60.120.10">
    <property type="entry name" value="Jelly Rolls"/>
    <property type="match status" value="1"/>
</dbReference>
<keyword evidence="1" id="KW-0238">DNA-binding</keyword>
<dbReference type="OrthoDB" id="5083071at2"/>
<dbReference type="Pfam" id="PF01381">
    <property type="entry name" value="HTH_3"/>
    <property type="match status" value="1"/>
</dbReference>
<dbReference type="InterPro" id="IPR011051">
    <property type="entry name" value="RmlC_Cupin_sf"/>
</dbReference>
<dbReference type="CDD" id="cd02209">
    <property type="entry name" value="cupin_XRE_C"/>
    <property type="match status" value="1"/>
</dbReference>
<dbReference type="PANTHER" id="PTHR46797:SF1">
    <property type="entry name" value="METHYLPHOSPHONATE SYNTHASE"/>
    <property type="match status" value="1"/>
</dbReference>
<gene>
    <name evidence="3" type="ORF">BJL86_3223</name>
</gene>
<evidence type="ECO:0000313" key="3">
    <source>
        <dbReference type="EMBL" id="ANI93982.1"/>
    </source>
</evidence>
<dbReference type="PROSITE" id="PS50943">
    <property type="entry name" value="HTH_CROC1"/>
    <property type="match status" value="1"/>
</dbReference>
<feature type="domain" description="HTH cro/C1-type" evidence="2">
    <location>
        <begin position="13"/>
        <end position="67"/>
    </location>
</feature>
<dbReference type="KEGG" id="dtm:BJL86_3223"/>
<dbReference type="STRING" id="499555.BJL86_3223"/>
<evidence type="ECO:0000313" key="4">
    <source>
        <dbReference type="Proteomes" id="UP000186104"/>
    </source>
</evidence>
<dbReference type="EMBL" id="CP015961">
    <property type="protein sequence ID" value="ANI93982.1"/>
    <property type="molecule type" value="Genomic_DNA"/>
</dbReference>
<dbReference type="CDD" id="cd00093">
    <property type="entry name" value="HTH_XRE"/>
    <property type="match status" value="1"/>
</dbReference>
<dbReference type="InterPro" id="IPR013096">
    <property type="entry name" value="Cupin_2"/>
</dbReference>
<evidence type="ECO:0000259" key="2">
    <source>
        <dbReference type="PROSITE" id="PS50943"/>
    </source>
</evidence>